<dbReference type="PANTHER" id="PTHR40018">
    <property type="entry name" value="[PSI+] INDUCTION PROTEIN 2"/>
    <property type="match status" value="1"/>
</dbReference>
<dbReference type="Proteomes" id="UP001642502">
    <property type="component" value="Unassembled WGS sequence"/>
</dbReference>
<proteinExistence type="predicted"/>
<gene>
    <name evidence="2" type="ORF">SEPCBS119000_003422</name>
</gene>
<feature type="compositionally biased region" description="Low complexity" evidence="1">
    <location>
        <begin position="255"/>
        <end position="266"/>
    </location>
</feature>
<feature type="compositionally biased region" description="Low complexity" evidence="1">
    <location>
        <begin position="462"/>
        <end position="488"/>
    </location>
</feature>
<feature type="compositionally biased region" description="Low complexity" evidence="1">
    <location>
        <begin position="308"/>
        <end position="321"/>
    </location>
</feature>
<sequence>MPTIDIAMARSVASKRTLLDVLTSAMRPVLYGRDESYVSDKITDVKTAFSSWGNCMQADFCKWPVIAVIIVGGLFLLSICCGDCCGCCDPPRGKRNKYLDEPYIPPHQGHQGYRQEAPMATSVPYKPPVQSTPQYANFDVSKTAGHEDALPAMPSWETASSKKVYLEEEVEMDNLKKPDGTGQAAPLLQNTNNNNINNNNNGNMTPGHTSPSPLNSPSPVNRYGPPPLSPGASSMGPVGPYAVDNGFMAAGAVPPMSSAGSAASGPGPYGRGGPGYSNSQPSSVADYGADTHGNDMYGRYGPGGAMGPGRQPPRQYGNQQPGYGGPRPPNPNQLGGGGGGGGGGGSYDDFRRNGTNAPPGYGNMDRRSPRVPDMGGMDNRSPRIPDIGMMDNRQPRIPDLGMDTRSAPPLSDNREPRIPDLGMDARSAPISELPSEPSSMGRYASPAPYGSPSPRPPADGRSPMNGMKPMSSMGSMNSMMNTSSTGRRSPPRRQYPGPGPAMDHGNGSPGYNNTGNANNINNMNSVNDYPAEMPASPTLPLQNSGGFNFVGDNGSRPPARPQDGYGSSPGVRPLNQSSASPPPLQQPQPNRAPYQGNPNYRAYRN</sequence>
<feature type="compositionally biased region" description="Gly residues" evidence="1">
    <location>
        <begin position="334"/>
        <end position="346"/>
    </location>
</feature>
<evidence type="ECO:0000313" key="2">
    <source>
        <dbReference type="EMBL" id="CAK7269145.1"/>
    </source>
</evidence>
<name>A0ABP0DLI3_9PEZI</name>
<dbReference type="PANTHER" id="PTHR40018:SF1">
    <property type="entry name" value="[PSI+] INDUCTION PROTEIN 2"/>
    <property type="match status" value="1"/>
</dbReference>
<dbReference type="InterPro" id="IPR037504">
    <property type="entry name" value="PSI_induc_2"/>
</dbReference>
<feature type="compositionally biased region" description="Low complexity" evidence="1">
    <location>
        <begin position="210"/>
        <end position="219"/>
    </location>
</feature>
<evidence type="ECO:0000256" key="1">
    <source>
        <dbReference type="SAM" id="MobiDB-lite"/>
    </source>
</evidence>
<feature type="compositionally biased region" description="Low complexity" evidence="1">
    <location>
        <begin position="512"/>
        <end position="527"/>
    </location>
</feature>
<feature type="region of interest" description="Disordered" evidence="1">
    <location>
        <begin position="255"/>
        <end position="605"/>
    </location>
</feature>
<evidence type="ECO:0008006" key="4">
    <source>
        <dbReference type="Google" id="ProtNLM"/>
    </source>
</evidence>
<dbReference type="EMBL" id="CAWUON010000044">
    <property type="protein sequence ID" value="CAK7269145.1"/>
    <property type="molecule type" value="Genomic_DNA"/>
</dbReference>
<feature type="region of interest" description="Disordered" evidence="1">
    <location>
        <begin position="106"/>
        <end position="134"/>
    </location>
</feature>
<protein>
    <recommendedName>
        <fullName evidence="4">Fibroin-3 related protein</fullName>
    </recommendedName>
</protein>
<organism evidence="2 3">
    <name type="scientific">Sporothrix epigloea</name>
    <dbReference type="NCBI Taxonomy" id="1892477"/>
    <lineage>
        <taxon>Eukaryota</taxon>
        <taxon>Fungi</taxon>
        <taxon>Dikarya</taxon>
        <taxon>Ascomycota</taxon>
        <taxon>Pezizomycotina</taxon>
        <taxon>Sordariomycetes</taxon>
        <taxon>Sordariomycetidae</taxon>
        <taxon>Ophiostomatales</taxon>
        <taxon>Ophiostomataceae</taxon>
        <taxon>Sporothrix</taxon>
    </lineage>
</organism>
<comment type="caution">
    <text evidence="2">The sequence shown here is derived from an EMBL/GenBank/DDBJ whole genome shotgun (WGS) entry which is preliminary data.</text>
</comment>
<keyword evidence="3" id="KW-1185">Reference proteome</keyword>
<reference evidence="2 3" key="1">
    <citation type="submission" date="2024-01" db="EMBL/GenBank/DDBJ databases">
        <authorList>
            <person name="Allen C."/>
            <person name="Tagirdzhanova G."/>
        </authorList>
    </citation>
    <scope>NUCLEOTIDE SEQUENCE [LARGE SCALE GENOMIC DNA]</scope>
    <source>
        <strain evidence="2 3">CBS 119000</strain>
    </source>
</reference>
<evidence type="ECO:0000313" key="3">
    <source>
        <dbReference type="Proteomes" id="UP001642502"/>
    </source>
</evidence>
<feature type="region of interest" description="Disordered" evidence="1">
    <location>
        <begin position="175"/>
        <end position="231"/>
    </location>
</feature>
<feature type="compositionally biased region" description="Low complexity" evidence="1">
    <location>
        <begin position="190"/>
        <end position="203"/>
    </location>
</feature>
<accession>A0ABP0DLI3</accession>